<keyword evidence="7" id="KW-1185">Reference proteome</keyword>
<evidence type="ECO:0000256" key="4">
    <source>
        <dbReference type="PROSITE-ProRule" id="PRU00335"/>
    </source>
</evidence>
<reference evidence="6 7" key="1">
    <citation type="submission" date="2021-03" db="EMBL/GenBank/DDBJ databases">
        <title>Genomic Encyclopedia of Type Strains, Phase IV (KMG-IV): sequencing the most valuable type-strain genomes for metagenomic binning, comparative biology and taxonomic classification.</title>
        <authorList>
            <person name="Goeker M."/>
        </authorList>
    </citation>
    <scope>NUCLEOTIDE SEQUENCE [LARGE SCALE GENOMIC DNA]</scope>
    <source>
        <strain evidence="6 7">DSM 15596</strain>
    </source>
</reference>
<accession>A0ABS4FBD4</accession>
<name>A0ABS4FBD4_9BACL</name>
<comment type="caution">
    <text evidence="6">The sequence shown here is derived from an EMBL/GenBank/DDBJ whole genome shotgun (WGS) entry which is preliminary data.</text>
</comment>
<dbReference type="Gene3D" id="1.10.357.10">
    <property type="entry name" value="Tetracycline Repressor, domain 2"/>
    <property type="match status" value="1"/>
</dbReference>
<dbReference type="PANTHER" id="PTHR47506:SF1">
    <property type="entry name" value="HTH-TYPE TRANSCRIPTIONAL REGULATOR YJDC"/>
    <property type="match status" value="1"/>
</dbReference>
<protein>
    <submittedName>
        <fullName evidence="6">AcrR family transcriptional regulator</fullName>
    </submittedName>
</protein>
<dbReference type="EMBL" id="JAGGKI010000006">
    <property type="protein sequence ID" value="MBP1893564.1"/>
    <property type="molecule type" value="Genomic_DNA"/>
</dbReference>
<dbReference type="PANTHER" id="PTHR47506">
    <property type="entry name" value="TRANSCRIPTIONAL REGULATORY PROTEIN"/>
    <property type="match status" value="1"/>
</dbReference>
<dbReference type="Pfam" id="PF16925">
    <property type="entry name" value="TetR_C_13"/>
    <property type="match status" value="1"/>
</dbReference>
<dbReference type="Gene3D" id="1.10.10.60">
    <property type="entry name" value="Homeodomain-like"/>
    <property type="match status" value="1"/>
</dbReference>
<dbReference type="PROSITE" id="PS50977">
    <property type="entry name" value="HTH_TETR_2"/>
    <property type="match status" value="1"/>
</dbReference>
<dbReference type="SUPFAM" id="SSF46689">
    <property type="entry name" value="Homeodomain-like"/>
    <property type="match status" value="1"/>
</dbReference>
<feature type="domain" description="HTH tetR-type" evidence="5">
    <location>
        <begin position="9"/>
        <end position="69"/>
    </location>
</feature>
<dbReference type="RefSeq" id="WP_007130096.1">
    <property type="nucleotide sequence ID" value="NZ_CBCSDU010000037.1"/>
</dbReference>
<dbReference type="InterPro" id="IPR009057">
    <property type="entry name" value="Homeodomain-like_sf"/>
</dbReference>
<dbReference type="Proteomes" id="UP000706926">
    <property type="component" value="Unassembled WGS sequence"/>
</dbReference>
<evidence type="ECO:0000256" key="3">
    <source>
        <dbReference type="ARBA" id="ARBA00023163"/>
    </source>
</evidence>
<evidence type="ECO:0000256" key="2">
    <source>
        <dbReference type="ARBA" id="ARBA00023125"/>
    </source>
</evidence>
<proteinExistence type="predicted"/>
<dbReference type="PRINTS" id="PR00455">
    <property type="entry name" value="HTHTETR"/>
</dbReference>
<organism evidence="6 7">
    <name type="scientific">Paenibacillus lactis</name>
    <dbReference type="NCBI Taxonomy" id="228574"/>
    <lineage>
        <taxon>Bacteria</taxon>
        <taxon>Bacillati</taxon>
        <taxon>Bacillota</taxon>
        <taxon>Bacilli</taxon>
        <taxon>Bacillales</taxon>
        <taxon>Paenibacillaceae</taxon>
        <taxon>Paenibacillus</taxon>
    </lineage>
</organism>
<dbReference type="Pfam" id="PF00440">
    <property type="entry name" value="TetR_N"/>
    <property type="match status" value="1"/>
</dbReference>
<evidence type="ECO:0000313" key="7">
    <source>
        <dbReference type="Proteomes" id="UP000706926"/>
    </source>
</evidence>
<keyword evidence="3" id="KW-0804">Transcription</keyword>
<dbReference type="SUPFAM" id="SSF48498">
    <property type="entry name" value="Tetracyclin repressor-like, C-terminal domain"/>
    <property type="match status" value="1"/>
</dbReference>
<sequence>MSTNGRPREFKDEAVIDAAMEVFWEKGYEASSTQELCERTGLGKGSLYNAFGSKHELFEQVLRRYSQIGLDRSIEILGRPIPVKERLRALFIWAIDMDFADPNHRGCLAVNVSMERAGRDPMVERTFGEYLQTLEEHIIAAIEDGIQSGEISHKHSAFQLAQLFLSSYYGLRVLNSATLNRDRALQIVESTLDVMF</sequence>
<evidence type="ECO:0000259" key="5">
    <source>
        <dbReference type="PROSITE" id="PS50977"/>
    </source>
</evidence>
<dbReference type="InterPro" id="IPR036271">
    <property type="entry name" value="Tet_transcr_reg_TetR-rel_C_sf"/>
</dbReference>
<keyword evidence="1" id="KW-0805">Transcription regulation</keyword>
<feature type="DNA-binding region" description="H-T-H motif" evidence="4">
    <location>
        <begin position="32"/>
        <end position="51"/>
    </location>
</feature>
<keyword evidence="2 4" id="KW-0238">DNA-binding</keyword>
<dbReference type="GeneID" id="95404648"/>
<dbReference type="InterPro" id="IPR001647">
    <property type="entry name" value="HTH_TetR"/>
</dbReference>
<gene>
    <name evidence="6" type="ORF">J2Z18_002667</name>
</gene>
<dbReference type="PROSITE" id="PS01081">
    <property type="entry name" value="HTH_TETR_1"/>
    <property type="match status" value="1"/>
</dbReference>
<evidence type="ECO:0000313" key="6">
    <source>
        <dbReference type="EMBL" id="MBP1893564.1"/>
    </source>
</evidence>
<evidence type="ECO:0000256" key="1">
    <source>
        <dbReference type="ARBA" id="ARBA00023015"/>
    </source>
</evidence>
<dbReference type="InterPro" id="IPR023772">
    <property type="entry name" value="DNA-bd_HTH_TetR-type_CS"/>
</dbReference>
<dbReference type="InterPro" id="IPR011075">
    <property type="entry name" value="TetR_C"/>
</dbReference>